<feature type="chain" id="PRO_5045509351" description="Sulfurtransferase" evidence="4">
    <location>
        <begin position="21"/>
        <end position="319"/>
    </location>
</feature>
<dbReference type="EMBL" id="BAAACF010000001">
    <property type="protein sequence ID" value="GAA0719428.1"/>
    <property type="molecule type" value="Genomic_DNA"/>
</dbReference>
<dbReference type="PANTHER" id="PTHR43855:SF1">
    <property type="entry name" value="THIOSULFATE SULFURTRANSFERASE"/>
    <property type="match status" value="1"/>
</dbReference>
<protein>
    <recommendedName>
        <fullName evidence="3">Sulfurtransferase</fullName>
    </recommendedName>
</protein>
<dbReference type="InterPro" id="IPR051126">
    <property type="entry name" value="Thiosulfate_sulfurtransferase"/>
</dbReference>
<feature type="domain" description="Rhodanese" evidence="5">
    <location>
        <begin position="60"/>
        <end position="168"/>
    </location>
</feature>
<dbReference type="PROSITE" id="PS00683">
    <property type="entry name" value="RHODANESE_2"/>
    <property type="match status" value="1"/>
</dbReference>
<keyword evidence="7" id="KW-1185">Reference proteome</keyword>
<keyword evidence="3" id="KW-0808">Transferase</keyword>
<evidence type="ECO:0000256" key="4">
    <source>
        <dbReference type="SAM" id="SignalP"/>
    </source>
</evidence>
<dbReference type="PANTHER" id="PTHR43855">
    <property type="entry name" value="THIOSULFATE SULFURTRANSFERASE"/>
    <property type="match status" value="1"/>
</dbReference>
<dbReference type="SMART" id="SM00450">
    <property type="entry name" value="RHOD"/>
    <property type="match status" value="2"/>
</dbReference>
<evidence type="ECO:0000313" key="7">
    <source>
        <dbReference type="Proteomes" id="UP001500339"/>
    </source>
</evidence>
<evidence type="ECO:0000256" key="3">
    <source>
        <dbReference type="RuleBase" id="RU000507"/>
    </source>
</evidence>
<dbReference type="CDD" id="cd01448">
    <property type="entry name" value="TST_Repeat_1"/>
    <property type="match status" value="1"/>
</dbReference>
<dbReference type="InterPro" id="IPR036873">
    <property type="entry name" value="Rhodanese-like_dom_sf"/>
</dbReference>
<dbReference type="SUPFAM" id="SSF52821">
    <property type="entry name" value="Rhodanese/Cell cycle control phosphatase"/>
    <property type="match status" value="2"/>
</dbReference>
<dbReference type="InterPro" id="IPR001307">
    <property type="entry name" value="Thiosulphate_STrfase_CS"/>
</dbReference>
<feature type="signal peptide" evidence="4">
    <location>
        <begin position="1"/>
        <end position="20"/>
    </location>
</feature>
<dbReference type="Pfam" id="PF00581">
    <property type="entry name" value="Rhodanese"/>
    <property type="match status" value="2"/>
</dbReference>
<feature type="domain" description="Rhodanese" evidence="5">
    <location>
        <begin position="200"/>
        <end position="314"/>
    </location>
</feature>
<dbReference type="InterPro" id="IPR001763">
    <property type="entry name" value="Rhodanese-like_dom"/>
</dbReference>
<organism evidence="6 7">
    <name type="scientific">Clostridium malenominatum</name>
    <dbReference type="NCBI Taxonomy" id="1539"/>
    <lineage>
        <taxon>Bacteria</taxon>
        <taxon>Bacillati</taxon>
        <taxon>Bacillota</taxon>
        <taxon>Clostridia</taxon>
        <taxon>Eubacteriales</taxon>
        <taxon>Clostridiaceae</taxon>
        <taxon>Clostridium</taxon>
    </lineage>
</organism>
<evidence type="ECO:0000313" key="6">
    <source>
        <dbReference type="EMBL" id="GAA0719428.1"/>
    </source>
</evidence>
<gene>
    <name evidence="6" type="ORF">GCM10008905_07480</name>
</gene>
<dbReference type="PROSITE" id="PS50206">
    <property type="entry name" value="RHODANESE_3"/>
    <property type="match status" value="2"/>
</dbReference>
<keyword evidence="4" id="KW-0732">Signal</keyword>
<reference evidence="7" key="1">
    <citation type="journal article" date="2019" name="Int. J. Syst. Evol. Microbiol.">
        <title>The Global Catalogue of Microorganisms (GCM) 10K type strain sequencing project: providing services to taxonomists for standard genome sequencing and annotation.</title>
        <authorList>
            <consortium name="The Broad Institute Genomics Platform"/>
            <consortium name="The Broad Institute Genome Sequencing Center for Infectious Disease"/>
            <person name="Wu L."/>
            <person name="Ma J."/>
        </authorList>
    </citation>
    <scope>NUCLEOTIDE SEQUENCE [LARGE SCALE GENOMIC DNA]</scope>
    <source>
        <strain evidence="7">JCM 1405</strain>
    </source>
</reference>
<dbReference type="CDD" id="cd01449">
    <property type="entry name" value="TST_Repeat_2"/>
    <property type="match status" value="1"/>
</dbReference>
<keyword evidence="1" id="KW-0677">Repeat</keyword>
<evidence type="ECO:0000256" key="1">
    <source>
        <dbReference type="ARBA" id="ARBA00022737"/>
    </source>
</evidence>
<name>A0ABP3TWM5_9CLOT</name>
<evidence type="ECO:0000259" key="5">
    <source>
        <dbReference type="PROSITE" id="PS50206"/>
    </source>
</evidence>
<accession>A0ABP3TWM5</accession>
<comment type="caution">
    <text evidence="6">The sequence shown here is derived from an EMBL/GenBank/DDBJ whole genome shotgun (WGS) entry which is preliminary data.</text>
</comment>
<evidence type="ECO:0000256" key="2">
    <source>
        <dbReference type="ARBA" id="ARBA00047549"/>
    </source>
</evidence>
<dbReference type="Gene3D" id="3.40.250.10">
    <property type="entry name" value="Rhodanese-like domain"/>
    <property type="match status" value="2"/>
</dbReference>
<dbReference type="PROSITE" id="PS51257">
    <property type="entry name" value="PROKAR_LIPOPROTEIN"/>
    <property type="match status" value="1"/>
</dbReference>
<dbReference type="Proteomes" id="UP001500339">
    <property type="component" value="Unassembled WGS sequence"/>
</dbReference>
<comment type="catalytic activity">
    <reaction evidence="2">
        <text>thiosulfate + hydrogen cyanide = thiocyanate + sulfite + 2 H(+)</text>
        <dbReference type="Rhea" id="RHEA:16881"/>
        <dbReference type="ChEBI" id="CHEBI:15378"/>
        <dbReference type="ChEBI" id="CHEBI:17359"/>
        <dbReference type="ChEBI" id="CHEBI:18022"/>
        <dbReference type="ChEBI" id="CHEBI:18407"/>
        <dbReference type="ChEBI" id="CHEBI:33542"/>
        <dbReference type="EC" id="2.8.1.1"/>
    </reaction>
</comment>
<proteinExistence type="predicted"/>
<sequence>MKKIVSILVGLALTVGLVGCGSNAPKKTAEDLKKQETKYTAYANKDALISATDAKGMLDKGGKIALLDVRSGADYTLGHAKGAINIWRPDFESKNFPYGGMAIEKEGMEKLLGSLGIDNETKILIIDGAAEMDAARVWWILDMYGYKNVALVDGGFAGWKAAGLETTIAKPEIKATEFKFPGETDKSKFASLEDVKAAKDNKDVVILDTRSIEEATGKDLKKGAFRKGRIPGAVWLEYKKAVGEDSTFKTAEELKKLFEEKGITPDKTIIPYCQSAVRSAHTTFVLTELLGYKNVKNYDGSWIEWSYNKDLPVEEGEIK</sequence>
<dbReference type="RefSeq" id="WP_343766805.1">
    <property type="nucleotide sequence ID" value="NZ_BAAACF010000001.1"/>
</dbReference>